<evidence type="ECO:0008006" key="2">
    <source>
        <dbReference type="Google" id="ProtNLM"/>
    </source>
</evidence>
<dbReference type="GO" id="GO:0000160">
    <property type="term" value="P:phosphorelay signal transduction system"/>
    <property type="evidence" value="ECO:0007669"/>
    <property type="project" value="InterPro"/>
</dbReference>
<sequence>MGGGLGSSLADGQWKSLLCPAASKEVDPLVTFEHLKGLSPQEVLGLVEPFFETAIESLTKIEVRLKGGGKAKQAVHRMAGDAMYVGAKGFGAVMRFLEDELGESLSGDEGITTMGKSLCGSGPGASQPFEILGAILLDSEKGVRKFLSECPPDQPL</sequence>
<proteinExistence type="predicted"/>
<protein>
    <recommendedName>
        <fullName evidence="2">HPt domain-containing protein</fullName>
    </recommendedName>
</protein>
<dbReference type="EMBL" id="HBIQ01111358">
    <property type="protein sequence ID" value="CAE0603566.1"/>
    <property type="molecule type" value="Transcribed_RNA"/>
</dbReference>
<reference evidence="1" key="1">
    <citation type="submission" date="2021-01" db="EMBL/GenBank/DDBJ databases">
        <authorList>
            <person name="Corre E."/>
            <person name="Pelletier E."/>
            <person name="Niang G."/>
            <person name="Scheremetjew M."/>
            <person name="Finn R."/>
            <person name="Kale V."/>
            <person name="Holt S."/>
            <person name="Cochrane G."/>
            <person name="Meng A."/>
            <person name="Brown T."/>
            <person name="Cohen L."/>
        </authorList>
    </citation>
    <scope>NUCLEOTIDE SEQUENCE</scope>
    <source>
        <strain evidence="1">SPMC142</strain>
    </source>
</reference>
<evidence type="ECO:0000313" key="1">
    <source>
        <dbReference type="EMBL" id="CAE0603566.1"/>
    </source>
</evidence>
<name>A0A7S3X9L1_9SPIT</name>
<dbReference type="SUPFAM" id="SSF47226">
    <property type="entry name" value="Histidine-containing phosphotransfer domain, HPT domain"/>
    <property type="match status" value="1"/>
</dbReference>
<gene>
    <name evidence="1" type="ORF">SACU0126_LOCUS35333</name>
</gene>
<accession>A0A7S3X9L1</accession>
<organism evidence="1">
    <name type="scientific">Strombidinopsis acuminata</name>
    <dbReference type="NCBI Taxonomy" id="141414"/>
    <lineage>
        <taxon>Eukaryota</taxon>
        <taxon>Sar</taxon>
        <taxon>Alveolata</taxon>
        <taxon>Ciliophora</taxon>
        <taxon>Intramacronucleata</taxon>
        <taxon>Spirotrichea</taxon>
        <taxon>Choreotrichia</taxon>
        <taxon>Choreotrichida</taxon>
        <taxon>Strombidinopsidae</taxon>
        <taxon>Strombidinopsis</taxon>
    </lineage>
</organism>
<dbReference type="InterPro" id="IPR036641">
    <property type="entry name" value="HPT_dom_sf"/>
</dbReference>
<dbReference type="AlphaFoldDB" id="A0A7S3X9L1"/>